<dbReference type="GO" id="GO:0055087">
    <property type="term" value="C:Ski complex"/>
    <property type="evidence" value="ECO:0007669"/>
    <property type="project" value="TreeGrafter"/>
</dbReference>
<dbReference type="InterPro" id="IPR050699">
    <property type="entry name" value="RNA-DNA_Helicase"/>
</dbReference>
<feature type="domain" description="Helicase ATP-binding" evidence="5">
    <location>
        <begin position="49"/>
        <end position="209"/>
    </location>
</feature>
<dbReference type="EMBL" id="FOUU01000001">
    <property type="protein sequence ID" value="SFM46036.1"/>
    <property type="molecule type" value="Genomic_DNA"/>
</dbReference>
<dbReference type="OrthoDB" id="9807155at2"/>
<dbReference type="GO" id="GO:0004386">
    <property type="term" value="F:helicase activity"/>
    <property type="evidence" value="ECO:0007669"/>
    <property type="project" value="UniProtKB-KW"/>
</dbReference>
<dbReference type="PANTHER" id="PTHR12131">
    <property type="entry name" value="ATP-DEPENDENT RNA AND DNA HELICASE"/>
    <property type="match status" value="1"/>
</dbReference>
<dbReference type="PROSITE" id="PS51192">
    <property type="entry name" value="HELICASE_ATP_BIND_1"/>
    <property type="match status" value="1"/>
</dbReference>
<evidence type="ECO:0000313" key="8">
    <source>
        <dbReference type="Proteomes" id="UP000199611"/>
    </source>
</evidence>
<keyword evidence="8" id="KW-1185">Reference proteome</keyword>
<dbReference type="Pfam" id="PF08148">
    <property type="entry name" value="DSHCT"/>
    <property type="match status" value="1"/>
</dbReference>
<sequence>MRKSRTITARSGFDDEFCIRIHPRVKNQLACIRCPEVAEFKPDPFQVEAIEAIKEADVLVTAPTGAGKTYIAVEAIRDVFDRGGKAWYASPLKALSNAKYEEFGCLFGAENVGILTGDRKENPEAPVIVGTTEILRNQLYDTMHRGDDLDVDLVVLDEAHYLGDEDRGVVWEEVLIYLPPRVRVLLLSATIRNAAEICDWLTWLRGNECRWVNATERPVPLYPLFLFPSGELVPLETPKGFFKKIDTVRPGDFPRFYFPDIPRIMEVLRTANLLPAIFFLKSRADCERAIEMCPPVDHTSLNKSREEFLQRIEELLEIYPFLRNHRHLEILKRSRVGAHHGGQLPYWKVFLEKLMQEGYLEAIFSTSTVAAGVNFPARTVVITQDDRYNGHEFVPLTATELLQMTGRAGRRGMDEVGFVLVVPGPYQDARNIYELLKSPPDPIVSQVRVNFSMVLNLLLSHRPEEIRELFSLSLATFQSMAEERKRKKQITGRLKKEIGRWQKDMACGSFDRLTEIRTRYINLSRRISELKRTWKKSFLPASVEHLLLRGRVVYNRRGVPYVVFERPLPGSDRIKAVRLTIPLKTRKGRVKISEIKISRLASIGGHIPHLPEPADLTSWRNVVESFERSGNFGEHKIKPFPGGPAEEMKELLAHRSELPCERCELYGPCIKETNHPFTGLIYRYERVMENLTSTQDKLWNSFMYHYRFLQREGYVDDEGRLTDDGLWASKLRIDQPLLISECIRRGVFPENDPALLAALIAPFVMDRDRTQDIEMASLVYRYPDLAEPYFRMIQSLQGLRNRLHEWGFMNPPIPFWTVPALYYWARGSSWQHVKEIARVDEGDLVMLIIRTADHLHQIESLVDTHPDLARTAREARTRIMREPVIVV</sequence>
<dbReference type="InterPro" id="IPR012961">
    <property type="entry name" value="Ski2/MTR4_C"/>
</dbReference>
<dbReference type="InterPro" id="IPR014001">
    <property type="entry name" value="Helicase_ATP-bd"/>
</dbReference>
<evidence type="ECO:0000256" key="2">
    <source>
        <dbReference type="ARBA" id="ARBA00022801"/>
    </source>
</evidence>
<evidence type="ECO:0000256" key="1">
    <source>
        <dbReference type="ARBA" id="ARBA00022741"/>
    </source>
</evidence>
<dbReference type="Gene3D" id="1.10.3380.30">
    <property type="match status" value="1"/>
</dbReference>
<dbReference type="InterPro" id="IPR027417">
    <property type="entry name" value="P-loop_NTPase"/>
</dbReference>
<dbReference type="SUPFAM" id="SSF52540">
    <property type="entry name" value="P-loop containing nucleoside triphosphate hydrolases"/>
    <property type="match status" value="1"/>
</dbReference>
<dbReference type="SMART" id="SM01142">
    <property type="entry name" value="DSHCT"/>
    <property type="match status" value="1"/>
</dbReference>
<feature type="domain" description="Helicase C-terminal" evidence="6">
    <location>
        <begin position="285"/>
        <end position="455"/>
    </location>
</feature>
<keyword evidence="4" id="KW-0067">ATP-binding</keyword>
<accession>A0A1I4R233</accession>
<keyword evidence="2" id="KW-0378">Hydrolase</keyword>
<dbReference type="Gene3D" id="3.40.50.300">
    <property type="entry name" value="P-loop containing nucleotide triphosphate hydrolases"/>
    <property type="match status" value="2"/>
</dbReference>
<dbReference type="STRING" id="39841.SAMN05660836_00339"/>
<dbReference type="AlphaFoldDB" id="A0A1I4R233"/>
<gene>
    <name evidence="7" type="ORF">SAMN05660836_00339</name>
</gene>
<name>A0A1I4R233_9BACT</name>
<keyword evidence="3 7" id="KW-0347">Helicase</keyword>
<dbReference type="PROSITE" id="PS51194">
    <property type="entry name" value="HELICASE_CTER"/>
    <property type="match status" value="1"/>
</dbReference>
<dbReference type="SMART" id="SM00487">
    <property type="entry name" value="DEXDc"/>
    <property type="match status" value="1"/>
</dbReference>
<dbReference type="GO" id="GO:0070478">
    <property type="term" value="P:nuclear-transcribed mRNA catabolic process, 3'-5' exonucleolytic nonsense-mediated decay"/>
    <property type="evidence" value="ECO:0007669"/>
    <property type="project" value="TreeGrafter"/>
</dbReference>
<evidence type="ECO:0000259" key="5">
    <source>
        <dbReference type="PROSITE" id="PS51192"/>
    </source>
</evidence>
<proteinExistence type="predicted"/>
<protein>
    <submittedName>
        <fullName evidence="7">Superfamily II RNA helicase</fullName>
    </submittedName>
</protein>
<dbReference type="PANTHER" id="PTHR12131:SF1">
    <property type="entry name" value="ATP-DEPENDENT RNA HELICASE SUPV3L1, MITOCHONDRIAL-RELATED"/>
    <property type="match status" value="1"/>
</dbReference>
<dbReference type="Proteomes" id="UP000199611">
    <property type="component" value="Unassembled WGS sequence"/>
</dbReference>
<evidence type="ECO:0000256" key="3">
    <source>
        <dbReference type="ARBA" id="ARBA00022806"/>
    </source>
</evidence>
<evidence type="ECO:0000313" key="7">
    <source>
        <dbReference type="EMBL" id="SFM46036.1"/>
    </source>
</evidence>
<dbReference type="GO" id="GO:0003676">
    <property type="term" value="F:nucleic acid binding"/>
    <property type="evidence" value="ECO:0007669"/>
    <property type="project" value="InterPro"/>
</dbReference>
<dbReference type="GO" id="GO:0016787">
    <property type="term" value="F:hydrolase activity"/>
    <property type="evidence" value="ECO:0007669"/>
    <property type="project" value="UniProtKB-KW"/>
</dbReference>
<dbReference type="InterPro" id="IPR001650">
    <property type="entry name" value="Helicase_C-like"/>
</dbReference>
<reference evidence="7 8" key="1">
    <citation type="submission" date="2016-10" db="EMBL/GenBank/DDBJ databases">
        <authorList>
            <person name="de Groot N.N."/>
        </authorList>
    </citation>
    <scope>NUCLEOTIDE SEQUENCE [LARGE SCALE GENOMIC DNA]</scope>
    <source>
        <strain evidence="7 8">DSM 9990</strain>
    </source>
</reference>
<dbReference type="Pfam" id="PF00270">
    <property type="entry name" value="DEAD"/>
    <property type="match status" value="1"/>
</dbReference>
<organism evidence="7 8">
    <name type="scientific">Thermodesulforhabdus norvegica</name>
    <dbReference type="NCBI Taxonomy" id="39841"/>
    <lineage>
        <taxon>Bacteria</taxon>
        <taxon>Pseudomonadati</taxon>
        <taxon>Thermodesulfobacteriota</taxon>
        <taxon>Syntrophobacteria</taxon>
        <taxon>Syntrophobacterales</taxon>
        <taxon>Thermodesulforhabdaceae</taxon>
        <taxon>Thermodesulforhabdus</taxon>
    </lineage>
</organism>
<keyword evidence="1" id="KW-0547">Nucleotide-binding</keyword>
<dbReference type="SMART" id="SM00490">
    <property type="entry name" value="HELICc"/>
    <property type="match status" value="1"/>
</dbReference>
<dbReference type="RefSeq" id="WP_093393000.1">
    <property type="nucleotide sequence ID" value="NZ_FOUU01000001.1"/>
</dbReference>
<dbReference type="InterPro" id="IPR011545">
    <property type="entry name" value="DEAD/DEAH_box_helicase_dom"/>
</dbReference>
<evidence type="ECO:0000259" key="6">
    <source>
        <dbReference type="PROSITE" id="PS51194"/>
    </source>
</evidence>
<evidence type="ECO:0000256" key="4">
    <source>
        <dbReference type="ARBA" id="ARBA00022840"/>
    </source>
</evidence>
<dbReference type="GO" id="GO:0005524">
    <property type="term" value="F:ATP binding"/>
    <property type="evidence" value="ECO:0007669"/>
    <property type="project" value="UniProtKB-KW"/>
</dbReference>